<dbReference type="Proteomes" id="UP000003246">
    <property type="component" value="Unassembled WGS sequence"/>
</dbReference>
<dbReference type="GO" id="GO:0006027">
    <property type="term" value="P:glycosaminoglycan catabolic process"/>
    <property type="evidence" value="ECO:0007669"/>
    <property type="project" value="InterPro"/>
</dbReference>
<dbReference type="InterPro" id="IPR011071">
    <property type="entry name" value="Lyase_8-like_C"/>
</dbReference>
<dbReference type="PANTHER" id="PTHR37322">
    <property type="match status" value="1"/>
</dbReference>
<dbReference type="InterPro" id="IPR039174">
    <property type="entry name" value="Chondroitin_ABC_lyase"/>
</dbReference>
<comment type="caution">
    <text evidence="2">The sequence shown here is derived from an EMBL/GenBank/DDBJ whole genome shotgun (WGS) entry which is preliminary data.</text>
</comment>
<gene>
    <name evidence="2" type="ORF">HMPREF1016_00869</name>
</gene>
<feature type="domain" description="Polysaccharide lyase family 8 C-terminal" evidence="1">
    <location>
        <begin position="21"/>
        <end position="84"/>
    </location>
</feature>
<evidence type="ECO:0000313" key="3">
    <source>
        <dbReference type="Proteomes" id="UP000003246"/>
    </source>
</evidence>
<dbReference type="PANTHER" id="PTHR37322:SF3">
    <property type="entry name" value="CHONDROITIN SULFATE ABC EXOLYASE"/>
    <property type="match status" value="1"/>
</dbReference>
<dbReference type="SUPFAM" id="SSF49863">
    <property type="entry name" value="Hyaluronate lyase-like, C-terminal domain"/>
    <property type="match status" value="1"/>
</dbReference>
<protein>
    <recommendedName>
        <fullName evidence="1">Polysaccharide lyase family 8 C-terminal domain-containing protein</fullName>
    </recommendedName>
</protein>
<dbReference type="GO" id="GO:0005576">
    <property type="term" value="C:extracellular region"/>
    <property type="evidence" value="ECO:0007669"/>
    <property type="project" value="InterPro"/>
</dbReference>
<dbReference type="InterPro" id="IPR004103">
    <property type="entry name" value="Lyase_8_C"/>
</dbReference>
<dbReference type="GO" id="GO:0016837">
    <property type="term" value="F:carbon-oxygen lyase activity, acting on polysaccharides"/>
    <property type="evidence" value="ECO:0007669"/>
    <property type="project" value="TreeGrafter"/>
</dbReference>
<reference evidence="2 3" key="1">
    <citation type="submission" date="2010-10" db="EMBL/GenBank/DDBJ databases">
        <title>The Genome Sequence of Bacteroides eggerthii strain 1_2_48FAA.</title>
        <authorList>
            <consortium name="The Broad Institute Genome Sequencing Platform"/>
            <person name="Ward D."/>
            <person name="Earl A."/>
            <person name="Feldgarden M."/>
            <person name="Young S.K."/>
            <person name="Gargeya S."/>
            <person name="Zeng Q."/>
            <person name="Alvarado L."/>
            <person name="Berlin A."/>
            <person name="Bochicchio J."/>
            <person name="Chapman S.B."/>
            <person name="Chen Z."/>
            <person name="Freedman E."/>
            <person name="Gellesch M."/>
            <person name="Goldberg J."/>
            <person name="Griggs A."/>
            <person name="Gujja S."/>
            <person name="Heilman E."/>
            <person name="Heiman D."/>
            <person name="Howarth C."/>
            <person name="Mehta T."/>
            <person name="Neiman D."/>
            <person name="Pearson M."/>
            <person name="Roberts A."/>
            <person name="Saif S."/>
            <person name="Shea T."/>
            <person name="Shenoy N."/>
            <person name="Sisk P."/>
            <person name="Stolte C."/>
            <person name="Sykes S."/>
            <person name="White J."/>
            <person name="Yandava C."/>
            <person name="Allen-Vercoe E."/>
            <person name="Ambrose C."/>
            <person name="Strauss J."/>
            <person name="Daigneault M."/>
            <person name="Haas B."/>
            <person name="Nusbaum C."/>
            <person name="Birren B."/>
        </authorList>
    </citation>
    <scope>NUCLEOTIDE SEQUENCE [LARGE SCALE GENOMIC DNA]</scope>
    <source>
        <strain evidence="2 3">1_2_48FAA</strain>
    </source>
</reference>
<sequence>MILVQPTPEELKAVRRKAPYRILHKDDTAHVVADNQTGITAYAAFETYSPTKDEIFLSIPAETMVMQKQAGSKLLLSVCDPNLNISEKTYTTKEPSRPIEKKLILKGKWRSTAPNNKITVHSNQTETVLIVTCQHGQPVEFTLSRK</sequence>
<dbReference type="GO" id="GO:0005975">
    <property type="term" value="P:carbohydrate metabolic process"/>
    <property type="evidence" value="ECO:0007669"/>
    <property type="project" value="InterPro"/>
</dbReference>
<dbReference type="Gene3D" id="2.60.220.10">
    <property type="entry name" value="Polysaccharide lyase family 8-like, C-terminal"/>
    <property type="match status" value="1"/>
</dbReference>
<dbReference type="HOGENOM" id="CLU_1773656_0_0_10"/>
<organism evidence="2 3">
    <name type="scientific">Bacteroides eggerthii 1_2_48FAA</name>
    <dbReference type="NCBI Taxonomy" id="665953"/>
    <lineage>
        <taxon>Bacteria</taxon>
        <taxon>Pseudomonadati</taxon>
        <taxon>Bacteroidota</taxon>
        <taxon>Bacteroidia</taxon>
        <taxon>Bacteroidales</taxon>
        <taxon>Bacteroidaceae</taxon>
        <taxon>Bacteroides</taxon>
    </lineage>
</organism>
<dbReference type="Pfam" id="PF02884">
    <property type="entry name" value="Lyase_8_C"/>
    <property type="match status" value="1"/>
</dbReference>
<accession>E5WWA0</accession>
<name>E5WWA0_9BACE</name>
<evidence type="ECO:0000313" key="2">
    <source>
        <dbReference type="EMBL" id="EFV30977.1"/>
    </source>
</evidence>
<dbReference type="AlphaFoldDB" id="E5WWA0"/>
<dbReference type="EMBL" id="ACWG01000008">
    <property type="protein sequence ID" value="EFV30977.1"/>
    <property type="molecule type" value="Genomic_DNA"/>
</dbReference>
<dbReference type="GO" id="GO:0042597">
    <property type="term" value="C:periplasmic space"/>
    <property type="evidence" value="ECO:0007669"/>
    <property type="project" value="TreeGrafter"/>
</dbReference>
<evidence type="ECO:0000259" key="1">
    <source>
        <dbReference type="Pfam" id="PF02884"/>
    </source>
</evidence>
<proteinExistence type="predicted"/>